<evidence type="ECO:0000256" key="1">
    <source>
        <dbReference type="ARBA" id="ARBA00005206"/>
    </source>
</evidence>
<evidence type="ECO:0000256" key="4">
    <source>
        <dbReference type="ARBA" id="ARBA00023002"/>
    </source>
</evidence>
<proteinExistence type="inferred from homology"/>
<evidence type="ECO:0000256" key="5">
    <source>
        <dbReference type="ARBA" id="ARBA00023027"/>
    </source>
</evidence>
<dbReference type="CDD" id="cd05305">
    <property type="entry name" value="L-AlaDH"/>
    <property type="match status" value="1"/>
</dbReference>
<dbReference type="Proteomes" id="UP001596310">
    <property type="component" value="Unassembled WGS sequence"/>
</dbReference>
<sequence length="369" mass="38600">MRIGIPKEIKNNENRVGITPAGVQNLVQAGQEVVVETNAGHNAGYTNADYQAAGATVATATEAWAGDMVIKVKEPLPEEYHFFRPGLILYTYLHLAPNPKLTAALLENEVTAVGYETMRGKDGGLPALNPMSEVAGRMAVLIGAQFLQEQYGGKGVLLSGVPGVRKSHVTVIGGGTVGLNAAKTAMGLGAQVTILDINPATLARIDNLFDGHIQTLFSNPANIAHSVKHADVVIGAVLIPGAKAPKLVTDEMVAAMEPGSVMVDIPIDQGGIFETSDHASTFDDPIYLKHDVIQYAVANIPGAVPKTATDALTSVTIPYAQLIAQQGISEAVKTNPTIASGLNTYRGHITAAAVASSLEQAYVDPLTLV</sequence>
<dbReference type="InterPro" id="IPR008143">
    <property type="entry name" value="Ala_DH/PNT_CS2"/>
</dbReference>
<dbReference type="SUPFAM" id="SSF51735">
    <property type="entry name" value="NAD(P)-binding Rossmann-fold domains"/>
    <property type="match status" value="1"/>
</dbReference>
<comment type="pathway">
    <text evidence="1">Amino-acid degradation; L-alanine degradation via dehydrogenase pathway; NH(3) and pyruvate from L-alanine: step 1/1.</text>
</comment>
<dbReference type="EC" id="1.4.1.1" evidence="3 6"/>
<dbReference type="SUPFAM" id="SSF52283">
    <property type="entry name" value="Formate/glycerate dehydrogenase catalytic domain-like"/>
    <property type="match status" value="1"/>
</dbReference>
<dbReference type="InterPro" id="IPR007886">
    <property type="entry name" value="AlaDH/PNT_N"/>
</dbReference>
<dbReference type="InterPro" id="IPR008141">
    <property type="entry name" value="Ala_DH"/>
</dbReference>
<dbReference type="InterPro" id="IPR007698">
    <property type="entry name" value="AlaDH/PNT_NAD(H)-bd"/>
</dbReference>
<organism evidence="9 10">
    <name type="scientific">Lapidilactobacillus achengensis</name>
    <dbReference type="NCBI Taxonomy" id="2486000"/>
    <lineage>
        <taxon>Bacteria</taxon>
        <taxon>Bacillati</taxon>
        <taxon>Bacillota</taxon>
        <taxon>Bacilli</taxon>
        <taxon>Lactobacillales</taxon>
        <taxon>Lactobacillaceae</taxon>
        <taxon>Lapidilactobacillus</taxon>
    </lineage>
</organism>
<evidence type="ECO:0000313" key="10">
    <source>
        <dbReference type="Proteomes" id="UP001596310"/>
    </source>
</evidence>
<evidence type="ECO:0000259" key="8">
    <source>
        <dbReference type="SMART" id="SM01003"/>
    </source>
</evidence>
<dbReference type="NCBIfam" id="TIGR00518">
    <property type="entry name" value="alaDH"/>
    <property type="match status" value="1"/>
</dbReference>
<dbReference type="InterPro" id="IPR036291">
    <property type="entry name" value="NAD(P)-bd_dom_sf"/>
</dbReference>
<keyword evidence="5 6" id="KW-0520">NAD</keyword>
<name>A0ABW1UN75_9LACO</name>
<dbReference type="PANTHER" id="PTHR42795">
    <property type="entry name" value="ALANINE DEHYDROGENASE"/>
    <property type="match status" value="1"/>
</dbReference>
<dbReference type="GO" id="GO:0000286">
    <property type="term" value="F:alanine dehydrogenase activity"/>
    <property type="evidence" value="ECO:0007669"/>
    <property type="project" value="UniProtKB-EC"/>
</dbReference>
<gene>
    <name evidence="9" type="primary">ald</name>
    <name evidence="9" type="ORF">ACFQHW_07325</name>
</gene>
<dbReference type="SMART" id="SM01002">
    <property type="entry name" value="AlaDh_PNT_C"/>
    <property type="match status" value="1"/>
</dbReference>
<comment type="caution">
    <text evidence="9">The sequence shown here is derived from an EMBL/GenBank/DDBJ whole genome shotgun (WGS) entry which is preliminary data.</text>
</comment>
<dbReference type="SMART" id="SM01003">
    <property type="entry name" value="AlaDh_PNT_N"/>
    <property type="match status" value="1"/>
</dbReference>
<evidence type="ECO:0000256" key="6">
    <source>
        <dbReference type="PIRNR" id="PIRNR000183"/>
    </source>
</evidence>
<comment type="similarity">
    <text evidence="2 6">Belongs to the AlaDH/PNT family.</text>
</comment>
<evidence type="ECO:0000256" key="2">
    <source>
        <dbReference type="ARBA" id="ARBA00005689"/>
    </source>
</evidence>
<keyword evidence="10" id="KW-1185">Reference proteome</keyword>
<dbReference type="EMBL" id="JBHSSM010000017">
    <property type="protein sequence ID" value="MFC6315369.1"/>
    <property type="molecule type" value="Genomic_DNA"/>
</dbReference>
<keyword evidence="4 6" id="KW-0560">Oxidoreductase</keyword>
<evidence type="ECO:0000313" key="9">
    <source>
        <dbReference type="EMBL" id="MFC6315369.1"/>
    </source>
</evidence>
<evidence type="ECO:0000259" key="7">
    <source>
        <dbReference type="SMART" id="SM01002"/>
    </source>
</evidence>
<feature type="domain" description="Alanine dehydrogenase/pyridine nucleotide transhydrogenase NAD(H)-binding" evidence="7">
    <location>
        <begin position="147"/>
        <end position="296"/>
    </location>
</feature>
<dbReference type="PIRSF" id="PIRSF000183">
    <property type="entry name" value="Alanine_dh"/>
    <property type="match status" value="1"/>
</dbReference>
<dbReference type="Gene3D" id="3.40.50.720">
    <property type="entry name" value="NAD(P)-binding Rossmann-like Domain"/>
    <property type="match status" value="2"/>
</dbReference>
<comment type="catalytic activity">
    <reaction evidence="6">
        <text>L-alanine + NAD(+) + H2O = pyruvate + NH4(+) + NADH + H(+)</text>
        <dbReference type="Rhea" id="RHEA:18405"/>
        <dbReference type="ChEBI" id="CHEBI:15361"/>
        <dbReference type="ChEBI" id="CHEBI:15377"/>
        <dbReference type="ChEBI" id="CHEBI:15378"/>
        <dbReference type="ChEBI" id="CHEBI:28938"/>
        <dbReference type="ChEBI" id="CHEBI:57540"/>
        <dbReference type="ChEBI" id="CHEBI:57945"/>
        <dbReference type="ChEBI" id="CHEBI:57972"/>
        <dbReference type="EC" id="1.4.1.1"/>
    </reaction>
</comment>
<dbReference type="RefSeq" id="WP_125597592.1">
    <property type="nucleotide sequence ID" value="NZ_JBHSSM010000017.1"/>
</dbReference>
<dbReference type="PROSITE" id="PS00837">
    <property type="entry name" value="ALADH_PNT_2"/>
    <property type="match status" value="1"/>
</dbReference>
<accession>A0ABW1UN75</accession>
<protein>
    <recommendedName>
        <fullName evidence="3 6">Alanine dehydrogenase</fullName>
        <ecNumber evidence="3 6">1.4.1.1</ecNumber>
    </recommendedName>
</protein>
<dbReference type="Pfam" id="PF01262">
    <property type="entry name" value="AlaDh_PNT_C"/>
    <property type="match status" value="1"/>
</dbReference>
<evidence type="ECO:0000256" key="3">
    <source>
        <dbReference type="ARBA" id="ARBA00012897"/>
    </source>
</evidence>
<dbReference type="PANTHER" id="PTHR42795:SF1">
    <property type="entry name" value="ALANINE DEHYDROGENASE"/>
    <property type="match status" value="1"/>
</dbReference>
<dbReference type="Pfam" id="PF05222">
    <property type="entry name" value="AlaDh_PNT_N"/>
    <property type="match status" value="1"/>
</dbReference>
<feature type="domain" description="Alanine dehydrogenase/pyridine nucleotide transhydrogenase N-terminal" evidence="8">
    <location>
        <begin position="4"/>
        <end position="135"/>
    </location>
</feature>
<reference evidence="10" key="1">
    <citation type="journal article" date="2019" name="Int. J. Syst. Evol. Microbiol.">
        <title>The Global Catalogue of Microorganisms (GCM) 10K type strain sequencing project: providing services to taxonomists for standard genome sequencing and annotation.</title>
        <authorList>
            <consortium name="The Broad Institute Genomics Platform"/>
            <consortium name="The Broad Institute Genome Sequencing Center for Infectious Disease"/>
            <person name="Wu L."/>
            <person name="Ma J."/>
        </authorList>
    </citation>
    <scope>NUCLEOTIDE SEQUENCE [LARGE SCALE GENOMIC DNA]</scope>
    <source>
        <strain evidence="10">CCM 8897</strain>
    </source>
</reference>